<organism evidence="3 4">
    <name type="scientific">Comamonas antarctica</name>
    <dbReference type="NCBI Taxonomy" id="2743470"/>
    <lineage>
        <taxon>Bacteria</taxon>
        <taxon>Pseudomonadati</taxon>
        <taxon>Pseudomonadota</taxon>
        <taxon>Betaproteobacteria</taxon>
        <taxon>Burkholderiales</taxon>
        <taxon>Comamonadaceae</taxon>
        <taxon>Comamonas</taxon>
    </lineage>
</organism>
<dbReference type="InterPro" id="IPR006860">
    <property type="entry name" value="FecR"/>
</dbReference>
<reference evidence="3 4" key="1">
    <citation type="submission" date="2020-06" db="EMBL/GenBank/DDBJ databases">
        <title>Acidovorax antarctica sp. nov., isolated from Corinth ice sheet soil, Antarctic Fields Peninsula.</title>
        <authorList>
            <person name="Xu Q."/>
            <person name="Peng F."/>
        </authorList>
    </citation>
    <scope>NUCLEOTIDE SEQUENCE [LARGE SCALE GENOMIC DNA]</scope>
    <source>
        <strain evidence="3 4">16-35-5</strain>
    </source>
</reference>
<dbReference type="PANTHER" id="PTHR30273">
    <property type="entry name" value="PERIPLASMIC SIGNAL SENSOR AND SIGMA FACTOR ACTIVATOR FECR-RELATED"/>
    <property type="match status" value="1"/>
</dbReference>
<dbReference type="RefSeq" id="WP_175504338.1">
    <property type="nucleotide sequence ID" value="NZ_CP054840.1"/>
</dbReference>
<proteinExistence type="predicted"/>
<sequence length="326" mass="35826">MSSAVTAGAEPPIDPIILREAAEWLTRLHEGDAGPRDWEAIECWRTTSPAHGRAWQRAEALLGDLRALPGGPLRATLERTAARRRHLLRMLWLPLLPAAGWLGWQQLRIDGERFRSATGEQRPVTLADGTRLLLNTDTEIAVDFNTGARTIRLLGGEILVTSAPDPSPVPRPLRVVTQDGSVRPIGTRFSVRRAHGDEASRVVVFEGAVEVTGHGQRARVDAGQRLEFGASGPGRAQAHAGVGDEAWTQGMVVARRMRLSDLIAELDRYHPGFLRCHPDVADLRISGTFPALARERSLQLLAETLPVQLRQRSSYWVTVEPFASGR</sequence>
<dbReference type="InterPro" id="IPR012373">
    <property type="entry name" value="Ferrdict_sens_TM"/>
</dbReference>
<dbReference type="Pfam" id="PF16220">
    <property type="entry name" value="DUF4880"/>
    <property type="match status" value="1"/>
</dbReference>
<dbReference type="Gene3D" id="2.60.120.1440">
    <property type="match status" value="1"/>
</dbReference>
<dbReference type="PANTHER" id="PTHR30273:SF2">
    <property type="entry name" value="PROTEIN FECR"/>
    <property type="match status" value="1"/>
</dbReference>
<dbReference type="KEGG" id="aant:HUK68_11895"/>
<keyword evidence="4" id="KW-1185">Reference proteome</keyword>
<protein>
    <submittedName>
        <fullName evidence="3">FecR domain-containing protein</fullName>
    </submittedName>
</protein>
<evidence type="ECO:0000259" key="1">
    <source>
        <dbReference type="Pfam" id="PF04773"/>
    </source>
</evidence>
<dbReference type="PIRSF" id="PIRSF018266">
    <property type="entry name" value="FecR"/>
    <property type="match status" value="1"/>
</dbReference>
<dbReference type="Proteomes" id="UP000509579">
    <property type="component" value="Chromosome"/>
</dbReference>
<accession>A0A6N1X636</accession>
<gene>
    <name evidence="3" type="ORF">HUK68_11895</name>
</gene>
<feature type="domain" description="FecR N-terminal" evidence="2">
    <location>
        <begin position="19"/>
        <end position="61"/>
    </location>
</feature>
<evidence type="ECO:0000313" key="4">
    <source>
        <dbReference type="Proteomes" id="UP000509579"/>
    </source>
</evidence>
<dbReference type="EMBL" id="CP054840">
    <property type="protein sequence ID" value="QKV53532.1"/>
    <property type="molecule type" value="Genomic_DNA"/>
</dbReference>
<name>A0A6N1X636_9BURK</name>
<dbReference type="GO" id="GO:0016989">
    <property type="term" value="F:sigma factor antagonist activity"/>
    <property type="evidence" value="ECO:0007669"/>
    <property type="project" value="TreeGrafter"/>
</dbReference>
<feature type="domain" description="FecR protein" evidence="1">
    <location>
        <begin position="113"/>
        <end position="210"/>
    </location>
</feature>
<dbReference type="Pfam" id="PF04773">
    <property type="entry name" value="FecR"/>
    <property type="match status" value="1"/>
</dbReference>
<dbReference type="InterPro" id="IPR032623">
    <property type="entry name" value="FecR_N"/>
</dbReference>
<dbReference type="AlphaFoldDB" id="A0A6N1X636"/>
<evidence type="ECO:0000259" key="2">
    <source>
        <dbReference type="Pfam" id="PF16220"/>
    </source>
</evidence>
<evidence type="ECO:0000313" key="3">
    <source>
        <dbReference type="EMBL" id="QKV53532.1"/>
    </source>
</evidence>